<dbReference type="RefSeq" id="WP_128490796.1">
    <property type="nucleotide sequence ID" value="NZ_JBHLXB010000086.1"/>
</dbReference>
<dbReference type="GO" id="GO:0042597">
    <property type="term" value="C:periplasmic space"/>
    <property type="evidence" value="ECO:0007669"/>
    <property type="project" value="UniProtKB-SubCell"/>
</dbReference>
<dbReference type="AlphaFoldDB" id="A0A3S3TZG0"/>
<dbReference type="PANTHER" id="PTHR33376">
    <property type="match status" value="1"/>
</dbReference>
<dbReference type="OrthoDB" id="8673861at2"/>
<dbReference type="Pfam" id="PF03480">
    <property type="entry name" value="DctP"/>
    <property type="match status" value="1"/>
</dbReference>
<dbReference type="EMBL" id="SBLC01000054">
    <property type="protein sequence ID" value="RWY36635.1"/>
    <property type="molecule type" value="Genomic_DNA"/>
</dbReference>
<name>A0A3S3TZG0_9RHOB</name>
<evidence type="ECO:0000313" key="4">
    <source>
        <dbReference type="EMBL" id="RWY36635.1"/>
    </source>
</evidence>
<dbReference type="Gene3D" id="3.40.190.170">
    <property type="entry name" value="Bacterial extracellular solute-binding protein, family 7"/>
    <property type="match status" value="1"/>
</dbReference>
<dbReference type="InterPro" id="IPR018389">
    <property type="entry name" value="DctP_fam"/>
</dbReference>
<protein>
    <recommendedName>
        <fullName evidence="6">TRAP transporter substrate-binding protein</fullName>
    </recommendedName>
</protein>
<evidence type="ECO:0008006" key="6">
    <source>
        <dbReference type="Google" id="ProtNLM"/>
    </source>
</evidence>
<evidence type="ECO:0000256" key="1">
    <source>
        <dbReference type="ARBA" id="ARBA00004418"/>
    </source>
</evidence>
<dbReference type="NCBIfam" id="NF037995">
    <property type="entry name" value="TRAP_S1"/>
    <property type="match status" value="1"/>
</dbReference>
<sequence length="355" mass="39416">MRWGIILGHAKNDEDSALETLGEFQMSSVYRTTALAVMAGLMATSALADERVMRIATSVPDQHYLTVSIAKFAEKVTERTEGRIKFEIYPAQSLATDQQMEQAVASGMADIGIASASIVAGTVPAFNIFAVPFLFDTREKIEKTVKSGAPLRTELEKGLADTGARPVFWIPYGYIGMVARDKEVRLPQDVKGMKIRTFGSIVSQFVEEVGAAPVVTSGGEQFLALQQGMVDAGFTGWFSIQDRQLYDVAKYAINTDHMWETHFALMSETNWQSLSEDDRRIFSEVGAELEPLLMDEVFNSQQTLYQSLDDKMTVVQLTEEEKDAWRNATPQMAEKFLKDGDALSRAVYDLAKDAQ</sequence>
<comment type="caution">
    <text evidence="4">The sequence shown here is derived from an EMBL/GenBank/DDBJ whole genome shotgun (WGS) entry which is preliminary data.</text>
</comment>
<dbReference type="PANTHER" id="PTHR33376:SF4">
    <property type="entry name" value="SIALIC ACID-BINDING PERIPLASMIC PROTEIN SIAP"/>
    <property type="match status" value="1"/>
</dbReference>
<comment type="subcellular location">
    <subcellularLocation>
        <location evidence="1">Periplasm</location>
    </subcellularLocation>
</comment>
<keyword evidence="3" id="KW-0574">Periplasm</keyword>
<evidence type="ECO:0000313" key="5">
    <source>
        <dbReference type="Proteomes" id="UP000287168"/>
    </source>
</evidence>
<organism evidence="4 5">
    <name type="scientific">Falsigemmobacter intermedius</name>
    <dbReference type="NCBI Taxonomy" id="1553448"/>
    <lineage>
        <taxon>Bacteria</taxon>
        <taxon>Pseudomonadati</taxon>
        <taxon>Pseudomonadota</taxon>
        <taxon>Alphaproteobacteria</taxon>
        <taxon>Rhodobacterales</taxon>
        <taxon>Paracoccaceae</taxon>
        <taxon>Falsigemmobacter</taxon>
    </lineage>
</organism>
<accession>A0A3S3TZG0</accession>
<proteinExistence type="predicted"/>
<dbReference type="GO" id="GO:0055085">
    <property type="term" value="P:transmembrane transport"/>
    <property type="evidence" value="ECO:0007669"/>
    <property type="project" value="InterPro"/>
</dbReference>
<gene>
    <name evidence="4" type="ORF">EP867_17725</name>
</gene>
<dbReference type="InterPro" id="IPR038404">
    <property type="entry name" value="TRAP_DctP_sf"/>
</dbReference>
<keyword evidence="5" id="KW-1185">Reference proteome</keyword>
<dbReference type="Proteomes" id="UP000287168">
    <property type="component" value="Unassembled WGS sequence"/>
</dbReference>
<reference evidence="4 5" key="1">
    <citation type="journal article" date="2015" name="Int. J. Syst. Evol. Microbiol.">
        <title>Gemmobacter intermedius sp. nov., isolated from a white stork (Ciconia ciconia).</title>
        <authorList>
            <person name="Kampfer P."/>
            <person name="Jerzak L."/>
            <person name="Wilharm G."/>
            <person name="Golke J."/>
            <person name="Busse H.J."/>
            <person name="Glaeser S.P."/>
        </authorList>
    </citation>
    <scope>NUCLEOTIDE SEQUENCE [LARGE SCALE GENOMIC DNA]</scope>
    <source>
        <strain evidence="4 5">119/4</strain>
    </source>
</reference>
<evidence type="ECO:0000256" key="2">
    <source>
        <dbReference type="ARBA" id="ARBA00022729"/>
    </source>
</evidence>
<evidence type="ECO:0000256" key="3">
    <source>
        <dbReference type="ARBA" id="ARBA00022764"/>
    </source>
</evidence>
<keyword evidence="2" id="KW-0732">Signal</keyword>